<comment type="caution">
    <text evidence="1">The sequence shown here is derived from an EMBL/GenBank/DDBJ whole genome shotgun (WGS) entry which is preliminary data.</text>
</comment>
<organism evidence="1">
    <name type="scientific">marine sediment metagenome</name>
    <dbReference type="NCBI Taxonomy" id="412755"/>
    <lineage>
        <taxon>unclassified sequences</taxon>
        <taxon>metagenomes</taxon>
        <taxon>ecological metagenomes</taxon>
    </lineage>
</organism>
<reference evidence="1" key="1">
    <citation type="journal article" date="2014" name="Front. Microbiol.">
        <title>High frequency of phylogenetically diverse reductive dehalogenase-homologous genes in deep subseafloor sedimentary metagenomes.</title>
        <authorList>
            <person name="Kawai M."/>
            <person name="Futagami T."/>
            <person name="Toyoda A."/>
            <person name="Takaki Y."/>
            <person name="Nishi S."/>
            <person name="Hori S."/>
            <person name="Arai W."/>
            <person name="Tsubouchi T."/>
            <person name="Morono Y."/>
            <person name="Uchiyama I."/>
            <person name="Ito T."/>
            <person name="Fujiyama A."/>
            <person name="Inagaki F."/>
            <person name="Takami H."/>
        </authorList>
    </citation>
    <scope>NUCLEOTIDE SEQUENCE</scope>
    <source>
        <strain evidence="1">Expedition CK06-06</strain>
    </source>
</reference>
<gene>
    <name evidence="1" type="ORF">S01H4_37737</name>
</gene>
<accession>X1E1H7</accession>
<protein>
    <submittedName>
        <fullName evidence="1">Uncharacterized protein</fullName>
    </submittedName>
</protein>
<name>X1E1H7_9ZZZZ</name>
<dbReference type="AlphaFoldDB" id="X1E1H7"/>
<sequence length="85" mass="9847">MVLDCEIKELIQHIGHDGSEIIAPHLKPPGCYKGFHDQEIIDVALLRGYSMTLIETLPVQTPDGKFEFELTKWNRFNNNMDRLQH</sequence>
<dbReference type="EMBL" id="BART01020292">
    <property type="protein sequence ID" value="GAH02488.1"/>
    <property type="molecule type" value="Genomic_DNA"/>
</dbReference>
<proteinExistence type="predicted"/>
<evidence type="ECO:0000313" key="1">
    <source>
        <dbReference type="EMBL" id="GAH02488.1"/>
    </source>
</evidence>